<dbReference type="KEGG" id="nwi:Nwi_2712"/>
<dbReference type="AlphaFoldDB" id="Q3SP26"/>
<dbReference type="OrthoDB" id="9791602at2"/>
<dbReference type="STRING" id="323098.Nwi_2712"/>
<feature type="domain" description="Glyoxalase/fosfomycin resistance/dioxygenase" evidence="1">
    <location>
        <begin position="24"/>
        <end position="66"/>
    </location>
</feature>
<dbReference type="Pfam" id="PF00903">
    <property type="entry name" value="Glyoxalase"/>
    <property type="match status" value="1"/>
</dbReference>
<name>Q3SP26_NITWN</name>
<dbReference type="Proteomes" id="UP000002531">
    <property type="component" value="Chromosome"/>
</dbReference>
<gene>
    <name evidence="2" type="ordered locus">Nwi_2712</name>
</gene>
<dbReference type="InterPro" id="IPR029068">
    <property type="entry name" value="Glyas_Bleomycin-R_OHBP_Dase"/>
</dbReference>
<protein>
    <recommendedName>
        <fullName evidence="1">Glyoxalase/fosfomycin resistance/dioxygenase domain-containing protein</fullName>
    </recommendedName>
</protein>
<dbReference type="HOGENOM" id="CLU_2667396_0_0_5"/>
<reference evidence="2 3" key="1">
    <citation type="journal article" date="2006" name="Appl. Environ. Microbiol.">
        <title>Genome sequence of the chemolithoautotrophic nitrite-oxidizing bacterium Nitrobacter winogradskyi Nb-255.</title>
        <authorList>
            <person name="Starkenburg S.R."/>
            <person name="Chain P.S."/>
            <person name="Sayavedra-Soto L.A."/>
            <person name="Hauser L."/>
            <person name="Land M.L."/>
            <person name="Larimer F.W."/>
            <person name="Malfatti S.A."/>
            <person name="Klotz M.G."/>
            <person name="Bottomley P.J."/>
            <person name="Arp D.J."/>
            <person name="Hickey W.J."/>
        </authorList>
    </citation>
    <scope>NUCLEOTIDE SEQUENCE [LARGE SCALE GENOMIC DNA]</scope>
    <source>
        <strain evidence="3">ATCC 25391 / DSM 10237 / CIP 104748 / NCIMB 11846 / Nb-255</strain>
    </source>
</reference>
<accession>Q3SP26</accession>
<organism evidence="2 3">
    <name type="scientific">Nitrobacter winogradskyi (strain ATCC 25391 / DSM 10237 / CIP 104748 / NCIMB 11846 / Nb-255)</name>
    <dbReference type="NCBI Taxonomy" id="323098"/>
    <lineage>
        <taxon>Bacteria</taxon>
        <taxon>Pseudomonadati</taxon>
        <taxon>Pseudomonadota</taxon>
        <taxon>Alphaproteobacteria</taxon>
        <taxon>Hyphomicrobiales</taxon>
        <taxon>Nitrobacteraceae</taxon>
        <taxon>Nitrobacter</taxon>
    </lineage>
</organism>
<dbReference type="SUPFAM" id="SSF54593">
    <property type="entry name" value="Glyoxalase/Bleomycin resistance protein/Dihydroxybiphenyl dioxygenase"/>
    <property type="match status" value="1"/>
</dbReference>
<evidence type="ECO:0000259" key="1">
    <source>
        <dbReference type="Pfam" id="PF00903"/>
    </source>
</evidence>
<evidence type="ECO:0000313" key="2">
    <source>
        <dbReference type="EMBL" id="ABA05965.1"/>
    </source>
</evidence>
<dbReference type="EMBL" id="CP000115">
    <property type="protein sequence ID" value="ABA05965.1"/>
    <property type="molecule type" value="Genomic_DNA"/>
</dbReference>
<sequence length="75" mass="8269">MTIHLQAARKTQRRSGRGAVNVFATEVDALHDELRSRGVAIVHPPGDRPYGMRDFEIYNLDGNRLTFGMGIGGSD</sequence>
<dbReference type="Gene3D" id="3.10.180.10">
    <property type="entry name" value="2,3-Dihydroxybiphenyl 1,2-Dioxygenase, domain 1"/>
    <property type="match status" value="1"/>
</dbReference>
<evidence type="ECO:0000313" key="3">
    <source>
        <dbReference type="Proteomes" id="UP000002531"/>
    </source>
</evidence>
<keyword evidence="3" id="KW-1185">Reference proteome</keyword>
<dbReference type="eggNOG" id="COG0346">
    <property type="taxonomic scope" value="Bacteria"/>
</dbReference>
<dbReference type="InterPro" id="IPR004360">
    <property type="entry name" value="Glyas_Fos-R_dOase_dom"/>
</dbReference>
<proteinExistence type="predicted"/>